<dbReference type="PANTHER" id="PTHR13108:SF9">
    <property type="entry name" value="CONDENSIN COMPLEX SUBUNIT 2"/>
    <property type="match status" value="1"/>
</dbReference>
<dbReference type="GO" id="GO:0051301">
    <property type="term" value="P:cell division"/>
    <property type="evidence" value="ECO:0007669"/>
    <property type="project" value="UniProtKB-KW"/>
</dbReference>
<evidence type="ECO:0000256" key="7">
    <source>
        <dbReference type="ARBA" id="ARBA00022618"/>
    </source>
</evidence>
<evidence type="ECO:0000256" key="10">
    <source>
        <dbReference type="ARBA" id="ARBA00023306"/>
    </source>
</evidence>
<comment type="similarity">
    <text evidence="3">Belongs to the CND2 (condensin subunit 2) family.</text>
</comment>
<evidence type="ECO:0000256" key="8">
    <source>
        <dbReference type="ARBA" id="ARBA00022776"/>
    </source>
</evidence>
<dbReference type="AlphaFoldDB" id="A0A8T0DZV6"/>
<evidence type="ECO:0000313" key="12">
    <source>
        <dbReference type="EMBL" id="KAF8763723.1"/>
    </source>
</evidence>
<evidence type="ECO:0000256" key="4">
    <source>
        <dbReference type="ARBA" id="ARBA00016065"/>
    </source>
</evidence>
<protein>
    <recommendedName>
        <fullName evidence="4">Condensin complex subunit 2</fullName>
    </recommendedName>
</protein>
<dbReference type="Proteomes" id="UP000807504">
    <property type="component" value="Unassembled WGS sequence"/>
</dbReference>
<organism evidence="12 13">
    <name type="scientific">Argiope bruennichi</name>
    <name type="common">Wasp spider</name>
    <name type="synonym">Aranea bruennichi</name>
    <dbReference type="NCBI Taxonomy" id="94029"/>
    <lineage>
        <taxon>Eukaryota</taxon>
        <taxon>Metazoa</taxon>
        <taxon>Ecdysozoa</taxon>
        <taxon>Arthropoda</taxon>
        <taxon>Chelicerata</taxon>
        <taxon>Arachnida</taxon>
        <taxon>Araneae</taxon>
        <taxon>Araneomorphae</taxon>
        <taxon>Entelegynae</taxon>
        <taxon>Araneoidea</taxon>
        <taxon>Araneidae</taxon>
        <taxon>Argiope</taxon>
    </lineage>
</organism>
<keyword evidence="7" id="KW-0132">Cell division</keyword>
<name>A0A8T0DZV6_ARGBR</name>
<dbReference type="EMBL" id="JABXBU010002231">
    <property type="protein sequence ID" value="KAF8763723.1"/>
    <property type="molecule type" value="Genomic_DNA"/>
</dbReference>
<dbReference type="PANTHER" id="PTHR13108">
    <property type="entry name" value="CONDENSIN COMPLEX SUBUNIT 2"/>
    <property type="match status" value="1"/>
</dbReference>
<feature type="region of interest" description="Disordered" evidence="11">
    <location>
        <begin position="1"/>
        <end position="32"/>
    </location>
</feature>
<evidence type="ECO:0000256" key="2">
    <source>
        <dbReference type="ARBA" id="ARBA00004496"/>
    </source>
</evidence>
<reference evidence="12" key="2">
    <citation type="submission" date="2020-06" db="EMBL/GenBank/DDBJ databases">
        <authorList>
            <person name="Sheffer M."/>
        </authorList>
    </citation>
    <scope>NUCLEOTIDE SEQUENCE</scope>
</reference>
<keyword evidence="8" id="KW-0498">Mitosis</keyword>
<keyword evidence="10" id="KW-0131">Cell cycle</keyword>
<dbReference type="InterPro" id="IPR022816">
    <property type="entry name" value="Condensin_barren_su2"/>
</dbReference>
<evidence type="ECO:0000256" key="5">
    <source>
        <dbReference type="ARBA" id="ARBA00022454"/>
    </source>
</evidence>
<keyword evidence="5" id="KW-0158">Chromosome</keyword>
<evidence type="ECO:0000256" key="3">
    <source>
        <dbReference type="ARBA" id="ARBA00009471"/>
    </source>
</evidence>
<evidence type="ECO:0000313" key="13">
    <source>
        <dbReference type="Proteomes" id="UP000807504"/>
    </source>
</evidence>
<dbReference type="Pfam" id="PF05786">
    <property type="entry name" value="Cnd2"/>
    <property type="match status" value="2"/>
</dbReference>
<keyword evidence="13" id="KW-1185">Reference proteome</keyword>
<evidence type="ECO:0000256" key="11">
    <source>
        <dbReference type="SAM" id="MobiDB-lite"/>
    </source>
</evidence>
<sequence>MEDEFLAPSSSNDSEIPLTKQMEQKPASDALSGMTEKEMQQHLEHCMKLAAENKINMKNAFGLHLISIMQNLVKQKESTDLTLASLSLQASSKIYASRIEALYKETYQFHGHLQTIVVGGKSANSNMPADFDDDMNSDEAVERKPQKKKLKSYLCSEDSITLTNTQGNSFTTMPHGNFELIKSAFSTARTAKRLLDSLPLECDSCKINCATSSKCFKPKESPPEAVKFHLSKQIKGKLTGIENLNIKSTEFDDIESANKTMDVFPDAADPWDGGNDTSIADNSNHAVDVMIDRFSILDITADIFARDISQAITKGNEIDERLLPPQSALKRVLRTVEKKPRIVGDEKKKREKKPREPFFTMDQVVDNSLFLPGKKINLTNATINEWCLAETTELCTGHETLFSELITDDESDKKNSGEKVKAFYTVITEMEPQYCLKNYFFKRPALWKRCRRLHSPLKSPFSLASNMRPSSFGMLRNPEIDHNASFENEEGIVQSFRDLSLHDSFENNHCDDGPIDLPSPAKSDEPLSMINNRSGFLEEDIQMMMVTPPELVKPLNVRYNQKPLNIDSDRLKTCMWSVISANLTQNSTKSVLFSEVHKEVQKRYKPDKHEIIPQQLSFVILLILANLKELFLENTEGDKDIIIRLDISDSTSERIEIY</sequence>
<evidence type="ECO:0000256" key="9">
    <source>
        <dbReference type="ARBA" id="ARBA00023067"/>
    </source>
</evidence>
<comment type="caution">
    <text evidence="12">The sequence shown here is derived from an EMBL/GenBank/DDBJ whole genome shotgun (WGS) entry which is preliminary data.</text>
</comment>
<keyword evidence="6" id="KW-0963">Cytoplasm</keyword>
<dbReference type="GO" id="GO:0003682">
    <property type="term" value="F:chromatin binding"/>
    <property type="evidence" value="ECO:0007669"/>
    <property type="project" value="TreeGrafter"/>
</dbReference>
<dbReference type="GO" id="GO:0000796">
    <property type="term" value="C:condensin complex"/>
    <property type="evidence" value="ECO:0007669"/>
    <property type="project" value="InterPro"/>
</dbReference>
<dbReference type="GO" id="GO:0005737">
    <property type="term" value="C:cytoplasm"/>
    <property type="evidence" value="ECO:0007669"/>
    <property type="project" value="UniProtKB-SubCell"/>
</dbReference>
<evidence type="ECO:0000256" key="1">
    <source>
        <dbReference type="ARBA" id="ARBA00004286"/>
    </source>
</evidence>
<evidence type="ECO:0000256" key="6">
    <source>
        <dbReference type="ARBA" id="ARBA00022490"/>
    </source>
</evidence>
<dbReference type="GO" id="GO:0007076">
    <property type="term" value="P:mitotic chromosome condensation"/>
    <property type="evidence" value="ECO:0007669"/>
    <property type="project" value="InterPro"/>
</dbReference>
<reference evidence="12" key="1">
    <citation type="journal article" date="2020" name="bioRxiv">
        <title>Chromosome-level reference genome of the European wasp spider Argiope bruennichi: a resource for studies on range expansion and evolutionary adaptation.</title>
        <authorList>
            <person name="Sheffer M.M."/>
            <person name="Hoppe A."/>
            <person name="Krehenwinkel H."/>
            <person name="Uhl G."/>
            <person name="Kuss A.W."/>
            <person name="Jensen L."/>
            <person name="Jensen C."/>
            <person name="Gillespie R.G."/>
            <person name="Hoff K.J."/>
            <person name="Prost S."/>
        </authorList>
    </citation>
    <scope>NUCLEOTIDE SEQUENCE</scope>
</reference>
<gene>
    <name evidence="12" type="ORF">HNY73_021875</name>
</gene>
<keyword evidence="9" id="KW-0226">DNA condensation</keyword>
<comment type="subcellular location">
    <subcellularLocation>
        <location evidence="1">Chromosome</location>
    </subcellularLocation>
    <subcellularLocation>
        <location evidence="2">Cytoplasm</location>
    </subcellularLocation>
</comment>
<accession>A0A8T0DZV6</accession>
<proteinExistence type="inferred from homology"/>